<protein>
    <submittedName>
        <fullName evidence="2">Uncharacterized protein</fullName>
    </submittedName>
</protein>
<gene>
    <name evidence="2" type="ORF">ZIOFF_074265</name>
</gene>
<reference evidence="2 3" key="1">
    <citation type="submission" date="2020-08" db="EMBL/GenBank/DDBJ databases">
        <title>Plant Genome Project.</title>
        <authorList>
            <person name="Zhang R.-G."/>
        </authorList>
    </citation>
    <scope>NUCLEOTIDE SEQUENCE [LARGE SCALE GENOMIC DNA]</scope>
    <source>
        <tissue evidence="2">Rhizome</tissue>
    </source>
</reference>
<dbReference type="PANTHER" id="PTHR33240:SF8">
    <property type="entry name" value="OS03G0439900 PROTEIN"/>
    <property type="match status" value="1"/>
</dbReference>
<evidence type="ECO:0000313" key="3">
    <source>
        <dbReference type="Proteomes" id="UP000734854"/>
    </source>
</evidence>
<proteinExistence type="predicted"/>
<comment type="caution">
    <text evidence="2">The sequence shown here is derived from an EMBL/GenBank/DDBJ whole genome shotgun (WGS) entry which is preliminary data.</text>
</comment>
<keyword evidence="3" id="KW-1185">Reference proteome</keyword>
<accession>A0A8J5ENJ7</accession>
<evidence type="ECO:0000313" key="2">
    <source>
        <dbReference type="EMBL" id="KAG6467761.1"/>
    </source>
</evidence>
<dbReference type="AlphaFoldDB" id="A0A8J5ENJ7"/>
<keyword evidence="2" id="KW-0496">Mitochondrion</keyword>
<name>A0A8J5ENJ7_ZINOF</name>
<organism evidence="2 3">
    <name type="scientific">Zingiber officinale</name>
    <name type="common">Ginger</name>
    <name type="synonym">Amomum zingiber</name>
    <dbReference type="NCBI Taxonomy" id="94328"/>
    <lineage>
        <taxon>Eukaryota</taxon>
        <taxon>Viridiplantae</taxon>
        <taxon>Streptophyta</taxon>
        <taxon>Embryophyta</taxon>
        <taxon>Tracheophyta</taxon>
        <taxon>Spermatophyta</taxon>
        <taxon>Magnoliopsida</taxon>
        <taxon>Liliopsida</taxon>
        <taxon>Zingiberales</taxon>
        <taxon>Zingiberaceae</taxon>
        <taxon>Zingiber</taxon>
    </lineage>
</organism>
<sequence>MLAGLMNIRSSPRLRKRFGLLPPNGQNTSYASRGKFARICSEGGGEVTEKIHTSLRYCSPGGAARPYELPAFLWQEEEAVASRSVPLQKLPGFRPPKQSFLFDGDLLILYWSLEIPLVRRGHLKRFVEDDHYRGRSRENYQQRNRYNRGQRNHGRAENTRGIINVITGGTSASAKKKVDRGAIMAIGSASKRAKSWKDEPISFSVEDLKGIEFPHDDAIVFNAVVYNHLVKRIYFDSGSACDVLYYDAMKNMGISEDKLKPYPAPLVGFVNEQVPVLGTITLPLTLGTEPKTITAMVE</sequence>
<geneLocation type="mitochondrion" evidence="2"/>
<dbReference type="EMBL" id="JACMSC010000023">
    <property type="protein sequence ID" value="KAG6467761.1"/>
    <property type="molecule type" value="Genomic_DNA"/>
</dbReference>
<feature type="region of interest" description="Disordered" evidence="1">
    <location>
        <begin position="141"/>
        <end position="160"/>
    </location>
</feature>
<dbReference type="PANTHER" id="PTHR33240">
    <property type="entry name" value="OS08G0508500 PROTEIN"/>
    <property type="match status" value="1"/>
</dbReference>
<dbReference type="Proteomes" id="UP000734854">
    <property type="component" value="Unassembled WGS sequence"/>
</dbReference>
<evidence type="ECO:0000256" key="1">
    <source>
        <dbReference type="SAM" id="MobiDB-lite"/>
    </source>
</evidence>